<feature type="transmembrane region" description="Helical" evidence="1">
    <location>
        <begin position="468"/>
        <end position="487"/>
    </location>
</feature>
<feature type="transmembrane region" description="Helical" evidence="1">
    <location>
        <begin position="437"/>
        <end position="456"/>
    </location>
</feature>
<feature type="transmembrane region" description="Helical" evidence="1">
    <location>
        <begin position="180"/>
        <end position="197"/>
    </location>
</feature>
<keyword evidence="1" id="KW-0812">Transmembrane</keyword>
<organism evidence="2 3">
    <name type="scientific">Cohnella zeiphila</name>
    <dbReference type="NCBI Taxonomy" id="2761120"/>
    <lineage>
        <taxon>Bacteria</taxon>
        <taxon>Bacillati</taxon>
        <taxon>Bacillota</taxon>
        <taxon>Bacilli</taxon>
        <taxon>Bacillales</taxon>
        <taxon>Paenibacillaceae</taxon>
        <taxon>Cohnella</taxon>
    </lineage>
</organism>
<dbReference type="EMBL" id="JACJVO010000024">
    <property type="protein sequence ID" value="MBB6733094.1"/>
    <property type="molecule type" value="Genomic_DNA"/>
</dbReference>
<dbReference type="AlphaFoldDB" id="A0A7X0SQ96"/>
<keyword evidence="3" id="KW-1185">Reference proteome</keyword>
<proteinExistence type="predicted"/>
<name>A0A7X0SQ96_9BACL</name>
<protein>
    <recommendedName>
        <fullName evidence="4">Transmembrane protein</fullName>
    </recommendedName>
</protein>
<keyword evidence="1" id="KW-1133">Transmembrane helix</keyword>
<comment type="caution">
    <text evidence="2">The sequence shown here is derived from an EMBL/GenBank/DDBJ whole genome shotgun (WGS) entry which is preliminary data.</text>
</comment>
<evidence type="ECO:0000313" key="3">
    <source>
        <dbReference type="Proteomes" id="UP000564644"/>
    </source>
</evidence>
<feature type="transmembrane region" description="Helical" evidence="1">
    <location>
        <begin position="249"/>
        <end position="269"/>
    </location>
</feature>
<feature type="transmembrane region" description="Helical" evidence="1">
    <location>
        <begin position="153"/>
        <end position="174"/>
    </location>
</feature>
<dbReference type="Proteomes" id="UP000564644">
    <property type="component" value="Unassembled WGS sequence"/>
</dbReference>
<feature type="transmembrane region" description="Helical" evidence="1">
    <location>
        <begin position="204"/>
        <end position="219"/>
    </location>
</feature>
<gene>
    <name evidence="2" type="ORF">H7C18_19430</name>
</gene>
<reference evidence="2 3" key="1">
    <citation type="submission" date="2020-08" db="EMBL/GenBank/DDBJ databases">
        <title>Cohnella phylogeny.</title>
        <authorList>
            <person name="Dunlap C."/>
        </authorList>
    </citation>
    <scope>NUCLEOTIDE SEQUENCE [LARGE SCALE GENOMIC DNA]</scope>
    <source>
        <strain evidence="2 3">CBP 2801</strain>
    </source>
</reference>
<accession>A0A7X0SQ96</accession>
<evidence type="ECO:0008006" key="4">
    <source>
        <dbReference type="Google" id="ProtNLM"/>
    </source>
</evidence>
<evidence type="ECO:0000256" key="1">
    <source>
        <dbReference type="SAM" id="Phobius"/>
    </source>
</evidence>
<feature type="transmembrane region" description="Helical" evidence="1">
    <location>
        <begin position="20"/>
        <end position="43"/>
    </location>
</feature>
<feature type="transmembrane region" description="Helical" evidence="1">
    <location>
        <begin position="225"/>
        <end position="242"/>
    </location>
</feature>
<dbReference type="RefSeq" id="WP_185130753.1">
    <property type="nucleotide sequence ID" value="NZ_JACJVO010000024.1"/>
</dbReference>
<feature type="transmembrane region" description="Helical" evidence="1">
    <location>
        <begin position="122"/>
        <end position="141"/>
    </location>
</feature>
<evidence type="ECO:0000313" key="2">
    <source>
        <dbReference type="EMBL" id="MBB6733094.1"/>
    </source>
</evidence>
<keyword evidence="1" id="KW-0472">Membrane</keyword>
<feature type="transmembrane region" description="Helical" evidence="1">
    <location>
        <begin position="404"/>
        <end position="425"/>
    </location>
</feature>
<sequence length="503" mass="55850">MNRVSAPSAVRLRLFFHASFRHITPAVFAAGAVLIIAIIALFVKPYIGMADNGDYFRALYSNGIYFNAPDYDSSYFGYFVRHYGIFQYYNENGATLTSSQALFIKLALWLNIWFYDSKTFDIRFLAAIYLAMYTAAVYLLVESLTWKAPAKLGYAVAAIAVLAFGDTAYTAYFNSFYGEGLMLVMMMFIFACGLLLYRGRYNDYVMLALLLVCSLILTTGKQQNAPMGVLIALAGLFAVFVRRSRTWRIAAGGGMTLLLLAGVASYALIPQEFVNINKYHAVTRGVLPDSQDPEQSLKSLGIDPQFSLLSGTIYYEPYTTVDVNSNLMLQQFYGKFGFGSVLAYYIAHPDQAMRMLNLAAKDAFTTRPPAIGNYERAEGKAFGAHTHFFSLYSFLKMTLAPKTFGFIFLWILIVAGLYLPSFIAALRSRDRRQALRLPMVLLMMTIGLAGIAISIVGAGDADLGKHEFAFTAAFDLVTFVTVADVMLGRLWRRVPVAVRAAEA</sequence>